<organism evidence="1 2">
    <name type="scientific">Stylosanthes scabra</name>
    <dbReference type="NCBI Taxonomy" id="79078"/>
    <lineage>
        <taxon>Eukaryota</taxon>
        <taxon>Viridiplantae</taxon>
        <taxon>Streptophyta</taxon>
        <taxon>Embryophyta</taxon>
        <taxon>Tracheophyta</taxon>
        <taxon>Spermatophyta</taxon>
        <taxon>Magnoliopsida</taxon>
        <taxon>eudicotyledons</taxon>
        <taxon>Gunneridae</taxon>
        <taxon>Pentapetalae</taxon>
        <taxon>rosids</taxon>
        <taxon>fabids</taxon>
        <taxon>Fabales</taxon>
        <taxon>Fabaceae</taxon>
        <taxon>Papilionoideae</taxon>
        <taxon>50 kb inversion clade</taxon>
        <taxon>dalbergioids sensu lato</taxon>
        <taxon>Dalbergieae</taxon>
        <taxon>Pterocarpus clade</taxon>
        <taxon>Stylosanthes</taxon>
    </lineage>
</organism>
<gene>
    <name evidence="1" type="ORF">PIB30_039102</name>
</gene>
<evidence type="ECO:0000313" key="1">
    <source>
        <dbReference type="EMBL" id="MED6219807.1"/>
    </source>
</evidence>
<keyword evidence="2" id="KW-1185">Reference proteome</keyword>
<protein>
    <submittedName>
        <fullName evidence="1">Uncharacterized protein</fullName>
    </submittedName>
</protein>
<evidence type="ECO:0000313" key="2">
    <source>
        <dbReference type="Proteomes" id="UP001341840"/>
    </source>
</evidence>
<accession>A0ABU6ZCX4</accession>
<comment type="caution">
    <text evidence="1">The sequence shown here is derived from an EMBL/GenBank/DDBJ whole genome shotgun (WGS) entry which is preliminary data.</text>
</comment>
<proteinExistence type="predicted"/>
<reference evidence="1 2" key="1">
    <citation type="journal article" date="2023" name="Plants (Basel)">
        <title>Bridging the Gap: Combining Genomics and Transcriptomics Approaches to Understand Stylosanthes scabra, an Orphan Legume from the Brazilian Caatinga.</title>
        <authorList>
            <person name="Ferreira-Neto J.R.C."/>
            <person name="da Silva M.D."/>
            <person name="Binneck E."/>
            <person name="de Melo N.F."/>
            <person name="da Silva R.H."/>
            <person name="de Melo A.L.T.M."/>
            <person name="Pandolfi V."/>
            <person name="Bustamante F.O."/>
            <person name="Brasileiro-Vidal A.C."/>
            <person name="Benko-Iseppon A.M."/>
        </authorList>
    </citation>
    <scope>NUCLEOTIDE SEQUENCE [LARGE SCALE GENOMIC DNA]</scope>
    <source>
        <tissue evidence="1">Leaves</tissue>
    </source>
</reference>
<sequence length="178" mass="19782">MRGHVAKAKVQPYRGNDELRAAGKLGIRERDKATKDKRTYSESECWLMMQFQLRSAAFGSQPRKPSGIDAFLQIGKHVRALEGSMAKRVSTATAGVVYLLPVTGLPRLRVASTVSTFFSSLSSHHHHPSYCVLPRLHPPSFVVVCEQESTCLVAYSIRSRAKALAEKTQRDLQTQRAS</sequence>
<dbReference type="EMBL" id="JASCZI010272065">
    <property type="protein sequence ID" value="MED6219807.1"/>
    <property type="molecule type" value="Genomic_DNA"/>
</dbReference>
<dbReference type="Proteomes" id="UP001341840">
    <property type="component" value="Unassembled WGS sequence"/>
</dbReference>
<name>A0ABU6ZCX4_9FABA</name>